<reference evidence="2" key="1">
    <citation type="submission" date="2020-02" db="EMBL/GenBank/DDBJ databases">
        <authorList>
            <person name="Meier V. D."/>
        </authorList>
    </citation>
    <scope>NUCLEOTIDE SEQUENCE</scope>
    <source>
        <strain evidence="2">AVDCRST_MAG05</strain>
    </source>
</reference>
<evidence type="ECO:0000256" key="1">
    <source>
        <dbReference type="SAM" id="MobiDB-lite"/>
    </source>
</evidence>
<organism evidence="2">
    <name type="scientific">uncultured Rubrobacteraceae bacterium</name>
    <dbReference type="NCBI Taxonomy" id="349277"/>
    <lineage>
        <taxon>Bacteria</taxon>
        <taxon>Bacillati</taxon>
        <taxon>Actinomycetota</taxon>
        <taxon>Rubrobacteria</taxon>
        <taxon>Rubrobacterales</taxon>
        <taxon>Rubrobacteraceae</taxon>
        <taxon>environmental samples</taxon>
    </lineage>
</organism>
<sequence>MPGALKRALGRFLGRQRPDAPEPTPDAAVASRAGAVVERHAGEHATLFERAERLAGKAGRLKEAGTPSESATNRAARAREEVETGLAALRDAFVASEGEEGARAFDREVGRKFPTLGPLGPNT</sequence>
<dbReference type="EMBL" id="CADCVM010000050">
    <property type="protein sequence ID" value="CAA9469233.1"/>
    <property type="molecule type" value="Genomic_DNA"/>
</dbReference>
<feature type="region of interest" description="Disordered" evidence="1">
    <location>
        <begin position="9"/>
        <end position="33"/>
    </location>
</feature>
<proteinExistence type="predicted"/>
<protein>
    <submittedName>
        <fullName evidence="2">Uncharacterized protein</fullName>
    </submittedName>
</protein>
<evidence type="ECO:0000313" key="2">
    <source>
        <dbReference type="EMBL" id="CAA9469233.1"/>
    </source>
</evidence>
<feature type="region of interest" description="Disordered" evidence="1">
    <location>
        <begin position="58"/>
        <end position="78"/>
    </location>
</feature>
<name>A0A6J4RB49_9ACTN</name>
<gene>
    <name evidence="2" type="ORF">AVDCRST_MAG05-397</name>
</gene>
<dbReference type="AlphaFoldDB" id="A0A6J4RB49"/>
<accession>A0A6J4RB49</accession>